<proteinExistence type="predicted"/>
<keyword evidence="2" id="KW-1185">Reference proteome</keyword>
<sequence>MPRKKKIIIKRGKVPLYGHPKSPCCLHALENASESKRHSHAYRHCCIYIRNEIKKDNKNVIKNETKNQTKPAKVIPNTKTICNHRGDGKIKIPPGKMTNKRTMDSGINRCDGLTPKEKSYIIYRCQTKLNRYKTLKQLAARAIHENKIFSVYGGFPAVRVALLERGWVEKLPAERMNLSRLRNGTCSTKVEVLAELEKLFLANLVEKCPANFIWRTKDEPREELNVYGREYPLIVNRLKTDALWTSKQGLCSSMRRNYWFYIEDVAEVMGPRSYSNSDSGDMEGFANDYKITACTSLLKWVLSMVANERPVFVEKGKISMNVVLFALCRCKEYLYRKEHRDIDRMITDATNAQWDSFLKKYYRIIGKEDVFQKDTENKLPLYMAYAKFLLRQMHRYRPQLSCEGCHNIWIIKPAHNSRGRGIRLASKLTVINEMLNKTNDKYVIQKYVEEPLLIHETKFDIRQYCLVTSTYPLVIWMYRDCYLKFSSQKYNLKNYHESIHLTNNAVQRKYNNCAGRHQELPPANMWDSTKYKEYLVRLDKSKVWDKIIYPGMKKSIIGIMLTCQDALPFSKNRFELYGCDFILDKEYKPWLIEINSSPDLNHTTPVTAKICPAVLADVIKVVIDYVQNPSSPTGRFECIYRQPMTIPRFGQALDLFVRGVTLPNEYFYKGNIDLRESYDIDEDNLKGNNIKAILDQIKHSYDTDIIMMEPENDDDTLLKREHAPTIRNSRSDNELSMAASVVTAQLDDLLHRVGSRYKRKKEKDLKSIYNNDECDPVDTPAQTHSETEFTIMLDKSLKKFISAGTMKKKDSFDFSELDDGPVGKGSIVGVNNPKKIFNDIKRLIESKLMKSAGSKESTSFTTDFMLEATTDLIKFISKKEQEYSTEEWPQQ</sequence>
<gene>
    <name evidence="1" type="ORF">PYW08_001201</name>
</gene>
<protein>
    <submittedName>
        <fullName evidence="1">Uncharacterized protein</fullName>
    </submittedName>
</protein>
<accession>A0ACC2QZP4</accession>
<evidence type="ECO:0000313" key="1">
    <source>
        <dbReference type="EMBL" id="KAJ8729620.1"/>
    </source>
</evidence>
<comment type="caution">
    <text evidence="1">The sequence shown here is derived from an EMBL/GenBank/DDBJ whole genome shotgun (WGS) entry which is preliminary data.</text>
</comment>
<reference evidence="1" key="1">
    <citation type="submission" date="2023-03" db="EMBL/GenBank/DDBJ databases">
        <title>Chromosome-level genomes of two armyworms, Mythimna separata and Mythimna loreyi, provide insights into the biosynthesis and reception of sex pheromones.</title>
        <authorList>
            <person name="Zhao H."/>
        </authorList>
    </citation>
    <scope>NUCLEOTIDE SEQUENCE</scope>
    <source>
        <strain evidence="1">BeijingLab</strain>
    </source>
</reference>
<dbReference type="EMBL" id="CM056786">
    <property type="protein sequence ID" value="KAJ8729620.1"/>
    <property type="molecule type" value="Genomic_DNA"/>
</dbReference>
<name>A0ACC2QZP4_9NEOP</name>
<evidence type="ECO:0000313" key="2">
    <source>
        <dbReference type="Proteomes" id="UP001231649"/>
    </source>
</evidence>
<dbReference type="Proteomes" id="UP001231649">
    <property type="component" value="Chromosome 10"/>
</dbReference>
<organism evidence="1 2">
    <name type="scientific">Mythimna loreyi</name>
    <dbReference type="NCBI Taxonomy" id="667449"/>
    <lineage>
        <taxon>Eukaryota</taxon>
        <taxon>Metazoa</taxon>
        <taxon>Ecdysozoa</taxon>
        <taxon>Arthropoda</taxon>
        <taxon>Hexapoda</taxon>
        <taxon>Insecta</taxon>
        <taxon>Pterygota</taxon>
        <taxon>Neoptera</taxon>
        <taxon>Endopterygota</taxon>
        <taxon>Lepidoptera</taxon>
        <taxon>Glossata</taxon>
        <taxon>Ditrysia</taxon>
        <taxon>Noctuoidea</taxon>
        <taxon>Noctuidae</taxon>
        <taxon>Noctuinae</taxon>
        <taxon>Hadenini</taxon>
        <taxon>Mythimna</taxon>
    </lineage>
</organism>